<comment type="caution">
    <text evidence="2">The sequence shown here is derived from an EMBL/GenBank/DDBJ whole genome shotgun (WGS) entry which is preliminary data.</text>
</comment>
<dbReference type="RefSeq" id="WP_131851401.1">
    <property type="nucleotide sequence ID" value="NZ_SKFH01000007.1"/>
</dbReference>
<dbReference type="GO" id="GO:0000156">
    <property type="term" value="F:phosphorelay response regulator activity"/>
    <property type="evidence" value="ECO:0007669"/>
    <property type="project" value="InterPro"/>
</dbReference>
<dbReference type="Gene3D" id="2.40.50.1020">
    <property type="entry name" value="LytTr DNA-binding domain"/>
    <property type="match status" value="1"/>
</dbReference>
<reference evidence="2 3" key="1">
    <citation type="submission" date="2019-03" db="EMBL/GenBank/DDBJ databases">
        <authorList>
            <person name="Kim M.K.M."/>
        </authorList>
    </citation>
    <scope>NUCLEOTIDE SEQUENCE [LARGE SCALE GENOMIC DNA]</scope>
    <source>
        <strain evidence="2 3">17J68-15</strain>
    </source>
</reference>
<evidence type="ECO:0000313" key="2">
    <source>
        <dbReference type="EMBL" id="TCZ73382.1"/>
    </source>
</evidence>
<dbReference type="GO" id="GO:0003677">
    <property type="term" value="F:DNA binding"/>
    <property type="evidence" value="ECO:0007669"/>
    <property type="project" value="InterPro"/>
</dbReference>
<dbReference type="AlphaFoldDB" id="A0A4V2WMY8"/>
<protein>
    <submittedName>
        <fullName evidence="2">LytTR family transcriptional regulator</fullName>
    </submittedName>
</protein>
<sequence>MDQQEWKACAFPHPEKYKRRFLIRINEKLIPIGVEDIAYFFVDNNITFIRTTDDKRYVLEHSLTELQSLLDPAQFFRINRAHLICFNAITGITVHHSGRLRLTLVPPFREEVFVSRDKVPDFKRWIGG</sequence>
<dbReference type="SMART" id="SM00850">
    <property type="entry name" value="LytTR"/>
    <property type="match status" value="1"/>
</dbReference>
<dbReference type="InterPro" id="IPR046947">
    <property type="entry name" value="LytR-like"/>
</dbReference>
<organism evidence="2 3">
    <name type="scientific">Flaviaesturariibacter aridisoli</name>
    <dbReference type="NCBI Taxonomy" id="2545761"/>
    <lineage>
        <taxon>Bacteria</taxon>
        <taxon>Pseudomonadati</taxon>
        <taxon>Bacteroidota</taxon>
        <taxon>Chitinophagia</taxon>
        <taxon>Chitinophagales</taxon>
        <taxon>Chitinophagaceae</taxon>
        <taxon>Flaviaestuariibacter</taxon>
    </lineage>
</organism>
<dbReference type="PANTHER" id="PTHR37299:SF1">
    <property type="entry name" value="STAGE 0 SPORULATION PROTEIN A HOMOLOG"/>
    <property type="match status" value="1"/>
</dbReference>
<keyword evidence="3" id="KW-1185">Reference proteome</keyword>
<feature type="domain" description="HTH LytTR-type" evidence="1">
    <location>
        <begin position="21"/>
        <end position="128"/>
    </location>
</feature>
<dbReference type="PROSITE" id="PS50930">
    <property type="entry name" value="HTH_LYTTR"/>
    <property type="match status" value="1"/>
</dbReference>
<gene>
    <name evidence="2" type="ORF">E0486_06835</name>
</gene>
<name>A0A4V2WMY8_9BACT</name>
<dbReference type="Proteomes" id="UP000295164">
    <property type="component" value="Unassembled WGS sequence"/>
</dbReference>
<dbReference type="InterPro" id="IPR007492">
    <property type="entry name" value="LytTR_DNA-bd_dom"/>
</dbReference>
<evidence type="ECO:0000259" key="1">
    <source>
        <dbReference type="PROSITE" id="PS50930"/>
    </source>
</evidence>
<accession>A0A4V2WMY8</accession>
<proteinExistence type="predicted"/>
<dbReference type="Pfam" id="PF04397">
    <property type="entry name" value="LytTR"/>
    <property type="match status" value="1"/>
</dbReference>
<dbReference type="EMBL" id="SKFH01000007">
    <property type="protein sequence ID" value="TCZ73382.1"/>
    <property type="molecule type" value="Genomic_DNA"/>
</dbReference>
<dbReference type="PANTHER" id="PTHR37299">
    <property type="entry name" value="TRANSCRIPTIONAL REGULATOR-RELATED"/>
    <property type="match status" value="1"/>
</dbReference>
<evidence type="ECO:0000313" key="3">
    <source>
        <dbReference type="Proteomes" id="UP000295164"/>
    </source>
</evidence>
<dbReference type="OrthoDB" id="675236at2"/>